<dbReference type="AlphaFoldDB" id="A0A658ICZ4"/>
<feature type="non-terminal residue" evidence="1">
    <location>
        <position position="1"/>
    </location>
</feature>
<evidence type="ECO:0000313" key="1">
    <source>
        <dbReference type="EMBL" id="RIQ21626.1"/>
    </source>
</evidence>
<accession>A0A658ICZ4</accession>
<dbReference type="Proteomes" id="UP000839534">
    <property type="component" value="Unassembled WGS sequence"/>
</dbReference>
<name>A0A658ICZ4_SALNE</name>
<dbReference type="SUPFAM" id="SSF88874">
    <property type="entry name" value="Receptor-binding domain of short tail fibre protein gp12"/>
    <property type="match status" value="1"/>
</dbReference>
<gene>
    <name evidence="1" type="ORF">DLN06_25185</name>
</gene>
<proteinExistence type="predicted"/>
<comment type="caution">
    <text evidence="1">The sequence shown here is derived from an EMBL/GenBank/DDBJ whole genome shotgun (WGS) entry which is preliminary data.</text>
</comment>
<dbReference type="EMBL" id="QWJV01000060">
    <property type="protein sequence ID" value="RIQ21626.1"/>
    <property type="molecule type" value="Genomic_DNA"/>
</dbReference>
<protein>
    <submittedName>
        <fullName evidence="1">Shufflon system plasmid conjugative transfer pilus tip adhesin PilV</fullName>
    </submittedName>
</protein>
<reference evidence="1" key="1">
    <citation type="submission" date="2018-08" db="EMBL/GenBank/DDBJ databases">
        <title>Whole genome sequencing of Salmonella enterica serotype newport.</title>
        <authorList>
            <person name="Bell R."/>
        </authorList>
    </citation>
    <scope>NUCLEOTIDE SEQUENCE [LARGE SCALE GENOMIC DNA]</scope>
    <source>
        <strain evidence="1">CFSAN000835</strain>
    </source>
</reference>
<organism evidence="1">
    <name type="scientific">Salmonella enterica subsp. enterica serovar Newport str. CFSAN000835</name>
    <dbReference type="NCBI Taxonomy" id="1299174"/>
    <lineage>
        <taxon>Bacteria</taxon>
        <taxon>Pseudomonadati</taxon>
        <taxon>Pseudomonadota</taxon>
        <taxon>Gammaproteobacteria</taxon>
        <taxon>Enterobacterales</taxon>
        <taxon>Enterobacteriaceae</taxon>
        <taxon>Salmonella</taxon>
    </lineage>
</organism>
<sequence>FQADQSNMIASYGGALRGHHRGMTYYYPGGQEVRPKNVAFNYIVKSG</sequence>